<name>A0A5J5GCX4_9BACL</name>
<dbReference type="AlphaFoldDB" id="A0A5J5GCX4"/>
<dbReference type="Pfam" id="PF09346">
    <property type="entry name" value="SMI1_KNR4"/>
    <property type="match status" value="1"/>
</dbReference>
<comment type="caution">
    <text evidence="3">The sequence shown here is derived from an EMBL/GenBank/DDBJ whole genome shotgun (WGS) entry which is preliminary data.</text>
</comment>
<feature type="coiled-coil region" evidence="1">
    <location>
        <begin position="41"/>
        <end position="68"/>
    </location>
</feature>
<dbReference type="EMBL" id="VYKK01000007">
    <property type="protein sequence ID" value="KAA9005857.1"/>
    <property type="molecule type" value="Genomic_DNA"/>
</dbReference>
<organism evidence="3 4">
    <name type="scientific">Paenibacillus spiritus</name>
    <dbReference type="NCBI Taxonomy" id="2496557"/>
    <lineage>
        <taxon>Bacteria</taxon>
        <taxon>Bacillati</taxon>
        <taxon>Bacillota</taxon>
        <taxon>Bacilli</taxon>
        <taxon>Bacillales</taxon>
        <taxon>Paenibacillaceae</taxon>
        <taxon>Paenibacillus</taxon>
    </lineage>
</organism>
<protein>
    <submittedName>
        <fullName evidence="3">SMI1/KNR4 family protein</fullName>
    </submittedName>
</protein>
<keyword evidence="4" id="KW-1185">Reference proteome</keyword>
<dbReference type="SMART" id="SM00860">
    <property type="entry name" value="SMI1_KNR4"/>
    <property type="match status" value="1"/>
</dbReference>
<evidence type="ECO:0000259" key="2">
    <source>
        <dbReference type="SMART" id="SM00860"/>
    </source>
</evidence>
<feature type="domain" description="Knr4/Smi1-like" evidence="2">
    <location>
        <begin position="173"/>
        <end position="308"/>
    </location>
</feature>
<accession>A0A5J5GCX4</accession>
<evidence type="ECO:0000313" key="3">
    <source>
        <dbReference type="EMBL" id="KAA9005857.1"/>
    </source>
</evidence>
<dbReference type="OrthoDB" id="8657476at2"/>
<dbReference type="Gene3D" id="3.40.1580.10">
    <property type="entry name" value="SMI1/KNR4-like"/>
    <property type="match status" value="1"/>
</dbReference>
<evidence type="ECO:0000256" key="1">
    <source>
        <dbReference type="SAM" id="Coils"/>
    </source>
</evidence>
<dbReference type="SUPFAM" id="SSF160631">
    <property type="entry name" value="SMI1/KNR4-like"/>
    <property type="match status" value="1"/>
</dbReference>
<dbReference type="InterPro" id="IPR018958">
    <property type="entry name" value="Knr4/Smi1-like_dom"/>
</dbReference>
<dbReference type="Gene3D" id="1.25.40.10">
    <property type="entry name" value="Tetratricopeptide repeat domain"/>
    <property type="match status" value="1"/>
</dbReference>
<sequence>MNEELRERLETYHEEDDYESIVEAVLEIPEEERDYEMVSHLGRALNNLERYEEALEQFHAVREEGKDDPLWHYRTGLALYYLGRYDEAQREFTIADFLEPGDEDTLEFLQWIREKKGPERAPEPVLASDSAARLEEAVVPAEPTAWGEPDGGPNAAGFWDDLHPDAERYVMEPPSDERVASVEEALVFKLPAAYVSLMKTHNGGIPRNRLFVPEGAEDQAVVISAILGIGREKDHSLCGSLGSRFLMEREGYPEFGVIIAECPGDSGVVMLDYRESDNDGEPEVVHVAKGRPGKITRLAPDFDSFIQGLVRQP</sequence>
<dbReference type="RefSeq" id="WP_150457558.1">
    <property type="nucleotide sequence ID" value="NZ_VYKK01000007.1"/>
</dbReference>
<dbReference type="InterPro" id="IPR037883">
    <property type="entry name" value="Knr4/Smi1-like_sf"/>
</dbReference>
<dbReference type="SUPFAM" id="SSF48452">
    <property type="entry name" value="TPR-like"/>
    <property type="match status" value="1"/>
</dbReference>
<keyword evidence="1" id="KW-0175">Coiled coil</keyword>
<dbReference type="InterPro" id="IPR011990">
    <property type="entry name" value="TPR-like_helical_dom_sf"/>
</dbReference>
<gene>
    <name evidence="3" type="ORF">F4V43_07210</name>
</gene>
<dbReference type="Proteomes" id="UP000367750">
    <property type="component" value="Unassembled WGS sequence"/>
</dbReference>
<reference evidence="3 4" key="1">
    <citation type="submission" date="2019-09" db="EMBL/GenBank/DDBJ databases">
        <title>Bacillus ochoae sp. nov., Paenibacillus whitsoniae sp. nov., Paenibacillus spiritus sp. nov. Isolated from the Mars Exploration Rover during spacecraft assembly.</title>
        <authorList>
            <person name="Seuylemezian A."/>
            <person name="Vaishampayan P."/>
        </authorList>
    </citation>
    <scope>NUCLEOTIDE SEQUENCE [LARGE SCALE GENOMIC DNA]</scope>
    <source>
        <strain evidence="3 4">MER_111</strain>
    </source>
</reference>
<proteinExistence type="predicted"/>
<evidence type="ECO:0000313" key="4">
    <source>
        <dbReference type="Proteomes" id="UP000367750"/>
    </source>
</evidence>